<evidence type="ECO:0000313" key="9">
    <source>
        <dbReference type="Proteomes" id="UP001290455"/>
    </source>
</evidence>
<dbReference type="CDD" id="cd07131">
    <property type="entry name" value="ALDH_AldH-CAJ73105"/>
    <property type="match status" value="1"/>
</dbReference>
<comment type="subunit">
    <text evidence="1">Homotetramer.</text>
</comment>
<evidence type="ECO:0000256" key="6">
    <source>
        <dbReference type="RuleBase" id="RU003345"/>
    </source>
</evidence>
<evidence type="ECO:0000256" key="5">
    <source>
        <dbReference type="PROSITE-ProRule" id="PRU10007"/>
    </source>
</evidence>
<dbReference type="InterPro" id="IPR016162">
    <property type="entry name" value="Ald_DH_N"/>
</dbReference>
<keyword evidence="2 6" id="KW-0560">Oxidoreductase</keyword>
<proteinExistence type="inferred from homology"/>
<evidence type="ECO:0000256" key="3">
    <source>
        <dbReference type="ARBA" id="ARBA00023027"/>
    </source>
</evidence>
<dbReference type="InterPro" id="IPR016163">
    <property type="entry name" value="Ald_DH_C"/>
</dbReference>
<keyword evidence="9" id="KW-1185">Reference proteome</keyword>
<keyword evidence="3" id="KW-0520">NAD</keyword>
<organism evidence="8 9">
    <name type="scientific">Robertmurraya mangrovi</name>
    <dbReference type="NCBI Taxonomy" id="3098077"/>
    <lineage>
        <taxon>Bacteria</taxon>
        <taxon>Bacillati</taxon>
        <taxon>Bacillota</taxon>
        <taxon>Bacilli</taxon>
        <taxon>Bacillales</taxon>
        <taxon>Bacillaceae</taxon>
        <taxon>Robertmurraya</taxon>
    </lineage>
</organism>
<evidence type="ECO:0000259" key="7">
    <source>
        <dbReference type="Pfam" id="PF00171"/>
    </source>
</evidence>
<evidence type="ECO:0000256" key="4">
    <source>
        <dbReference type="ARBA" id="ARBA00024226"/>
    </source>
</evidence>
<dbReference type="SUPFAM" id="SSF53720">
    <property type="entry name" value="ALDH-like"/>
    <property type="match status" value="1"/>
</dbReference>
<reference evidence="8 9" key="1">
    <citation type="submission" date="2023-11" db="EMBL/GenBank/DDBJ databases">
        <title>Bacillus jintuensis, isolated from a mudflat on the Beibu Gulf coast.</title>
        <authorList>
            <person name="Li M."/>
        </authorList>
    </citation>
    <scope>NUCLEOTIDE SEQUENCE [LARGE SCALE GENOMIC DNA]</scope>
    <source>
        <strain evidence="8 9">31A1R</strain>
    </source>
</reference>
<comment type="similarity">
    <text evidence="6">Belongs to the aldehyde dehydrogenase family.</text>
</comment>
<feature type="active site" evidence="5">
    <location>
        <position position="248"/>
    </location>
</feature>
<dbReference type="InterPro" id="IPR044638">
    <property type="entry name" value="ALDH7A1-like"/>
</dbReference>
<sequence length="493" mass="53602">MKRYLNFINGEWCSSASEKFAPIYNPANGEVLGEVIQSTKEDVDLAVQAAKNAQKSWRLVPAPERADYLYKVAYLLKERKEHIAQILTSEMGKVISEARGEVQEAIDMAYYMAGEGRRMFGDTVPSELRNKFALSVRVPVGVAGLITPWNFPIAIASWKSLPALVTGNAVVWKPATETPMVAYEFVRVYEEAGLPKGLINLVNGSGSVVGNAMVDHPDIDLISFTGSNEVGKEINGRAGALLKRTSLEMGGKNAVTVLEDANLDLAVDGILWGAFGTSGQRCTATSRIIVHESVKEALEQKLLNRIGELKLGNGLDETVKVGPVINRSSLERIHEFVQIGKDEGAKLLTGGHYVTEEGLEFGNYYAPTIFTDVTPDMRIAQEEIFGPVASIIPVKSLEEAVEVNNSVEFGLSSAIFTADVNKAFQAMRDLDTGIVYINAGTTGAEIHLPFGGTKGTGNGHRDSGVASLDVYTEWKSIYIDYSGKLQRAQIDNY</sequence>
<dbReference type="InterPro" id="IPR016161">
    <property type="entry name" value="Ald_DH/histidinol_DH"/>
</dbReference>
<dbReference type="PROSITE" id="PS00070">
    <property type="entry name" value="ALDEHYDE_DEHYDR_CYS"/>
    <property type="match status" value="1"/>
</dbReference>
<gene>
    <name evidence="8" type="ORF">SM124_19395</name>
</gene>
<evidence type="ECO:0000313" key="8">
    <source>
        <dbReference type="EMBL" id="MDZ5473889.1"/>
    </source>
</evidence>
<dbReference type="Gene3D" id="3.40.605.10">
    <property type="entry name" value="Aldehyde Dehydrogenase, Chain A, domain 1"/>
    <property type="match status" value="1"/>
</dbReference>
<evidence type="ECO:0000256" key="1">
    <source>
        <dbReference type="ARBA" id="ARBA00011881"/>
    </source>
</evidence>
<dbReference type="PANTHER" id="PTHR43521:SF1">
    <property type="entry name" value="ALPHA-AMINOADIPIC SEMIALDEHYDE DEHYDROGENASE"/>
    <property type="match status" value="1"/>
</dbReference>
<dbReference type="Pfam" id="PF00171">
    <property type="entry name" value="Aldedh"/>
    <property type="match status" value="1"/>
</dbReference>
<dbReference type="InterPro" id="IPR016160">
    <property type="entry name" value="Ald_DH_CS_CYS"/>
</dbReference>
<dbReference type="Gene3D" id="3.40.309.10">
    <property type="entry name" value="Aldehyde Dehydrogenase, Chain A, domain 2"/>
    <property type="match status" value="1"/>
</dbReference>
<dbReference type="RefSeq" id="WP_322448182.1">
    <property type="nucleotide sequence ID" value="NZ_JAXOFX010000017.1"/>
</dbReference>
<dbReference type="EMBL" id="JAXOFX010000017">
    <property type="protein sequence ID" value="MDZ5473889.1"/>
    <property type="molecule type" value="Genomic_DNA"/>
</dbReference>
<protein>
    <recommendedName>
        <fullName evidence="4">aldehyde dehydrogenase (NAD(+))</fullName>
        <ecNumber evidence="4">1.2.1.3</ecNumber>
    </recommendedName>
</protein>
<comment type="caution">
    <text evidence="8">The sequence shown here is derived from an EMBL/GenBank/DDBJ whole genome shotgun (WGS) entry which is preliminary data.</text>
</comment>
<dbReference type="InterPro" id="IPR015590">
    <property type="entry name" value="Aldehyde_DH_dom"/>
</dbReference>
<dbReference type="EC" id="1.2.1.3" evidence="4"/>
<dbReference type="Proteomes" id="UP001290455">
    <property type="component" value="Unassembled WGS sequence"/>
</dbReference>
<dbReference type="InterPro" id="IPR029510">
    <property type="entry name" value="Ald_DH_CS_GLU"/>
</dbReference>
<feature type="domain" description="Aldehyde dehydrogenase" evidence="7">
    <location>
        <begin position="12"/>
        <end position="477"/>
    </location>
</feature>
<evidence type="ECO:0000256" key="2">
    <source>
        <dbReference type="ARBA" id="ARBA00023002"/>
    </source>
</evidence>
<dbReference type="PANTHER" id="PTHR43521">
    <property type="entry name" value="ALPHA-AMINOADIPIC SEMIALDEHYDE DEHYDROGENASE"/>
    <property type="match status" value="1"/>
</dbReference>
<name>A0ABU5J3A7_9BACI</name>
<accession>A0ABU5J3A7</accession>
<dbReference type="PROSITE" id="PS00687">
    <property type="entry name" value="ALDEHYDE_DEHYDR_GLU"/>
    <property type="match status" value="1"/>
</dbReference>